<dbReference type="Gene3D" id="3.40.30.10">
    <property type="entry name" value="Glutaredoxin"/>
    <property type="match status" value="1"/>
</dbReference>
<dbReference type="EMBL" id="SUPK01000003">
    <property type="protein sequence ID" value="TJY42565.1"/>
    <property type="molecule type" value="Genomic_DNA"/>
</dbReference>
<dbReference type="RefSeq" id="WP_136776984.1">
    <property type="nucleotide sequence ID" value="NZ_SUPK01000003.1"/>
</dbReference>
<proteinExistence type="inferred from homology"/>
<evidence type="ECO:0000313" key="7">
    <source>
        <dbReference type="Proteomes" id="UP000309673"/>
    </source>
</evidence>
<dbReference type="PROSITE" id="PS00763">
    <property type="entry name" value="GLUTATHIONE_PEROXID_2"/>
    <property type="match status" value="1"/>
</dbReference>
<dbReference type="FunFam" id="3.40.30.10:FF:000010">
    <property type="entry name" value="Glutathione peroxidase"/>
    <property type="match status" value="1"/>
</dbReference>
<dbReference type="OrthoDB" id="9789406at2"/>
<dbReference type="GO" id="GO:0004601">
    <property type="term" value="F:peroxidase activity"/>
    <property type="evidence" value="ECO:0007669"/>
    <property type="project" value="UniProtKB-KW"/>
</dbReference>
<keyword evidence="2 5" id="KW-0575">Peroxidase</keyword>
<evidence type="ECO:0000256" key="1">
    <source>
        <dbReference type="ARBA" id="ARBA00006926"/>
    </source>
</evidence>
<dbReference type="AlphaFoldDB" id="A0A4U0FCP6"/>
<gene>
    <name evidence="6" type="ORF">E5161_06835</name>
</gene>
<evidence type="ECO:0000313" key="6">
    <source>
        <dbReference type="EMBL" id="TJY42565.1"/>
    </source>
</evidence>
<dbReference type="Pfam" id="PF00255">
    <property type="entry name" value="GSHPx"/>
    <property type="match status" value="1"/>
</dbReference>
<dbReference type="InterPro" id="IPR029760">
    <property type="entry name" value="GPX_CS"/>
</dbReference>
<dbReference type="PIRSF" id="PIRSF000303">
    <property type="entry name" value="Glutathion_perox"/>
    <property type="match status" value="1"/>
</dbReference>
<comment type="caution">
    <text evidence="6">The sequence shown here is derived from an EMBL/GenBank/DDBJ whole genome shotgun (WGS) entry which is preliminary data.</text>
</comment>
<dbReference type="SUPFAM" id="SSF52833">
    <property type="entry name" value="Thioredoxin-like"/>
    <property type="match status" value="1"/>
</dbReference>
<name>A0A4U0FCP6_9BACL</name>
<dbReference type="CDD" id="cd00340">
    <property type="entry name" value="GSH_Peroxidase"/>
    <property type="match status" value="1"/>
</dbReference>
<keyword evidence="3 5" id="KW-0560">Oxidoreductase</keyword>
<dbReference type="PANTHER" id="PTHR11592">
    <property type="entry name" value="GLUTATHIONE PEROXIDASE"/>
    <property type="match status" value="1"/>
</dbReference>
<dbReference type="InterPro" id="IPR000889">
    <property type="entry name" value="Glutathione_peroxidase"/>
</dbReference>
<evidence type="ECO:0000256" key="2">
    <source>
        <dbReference type="ARBA" id="ARBA00022559"/>
    </source>
</evidence>
<evidence type="ECO:0000256" key="5">
    <source>
        <dbReference type="RuleBase" id="RU000499"/>
    </source>
</evidence>
<feature type="active site" evidence="4">
    <location>
        <position position="35"/>
    </location>
</feature>
<keyword evidence="7" id="KW-1185">Reference proteome</keyword>
<dbReference type="Proteomes" id="UP000309673">
    <property type="component" value="Unassembled WGS sequence"/>
</dbReference>
<sequence>MSIYDFQVNSISGKPVELSIYRGKVLLIVNTASRCSYSRQFTDLQKLYESHHEQEFEILGFPCNQFNEKEPGGNSEVHDYCVSNFGVKFPLFEKVEVRGSAAHPLFQYLTQQAPFQGFNTQTSDGQWMQNFLQEKYPDIYVGDGIKWNFSKFLIDRNGHVFDRYETTTEPFDIESVIESLLLK</sequence>
<dbReference type="PROSITE" id="PS51355">
    <property type="entry name" value="GLUTATHIONE_PEROXID_3"/>
    <property type="match status" value="1"/>
</dbReference>
<dbReference type="InterPro" id="IPR036249">
    <property type="entry name" value="Thioredoxin-like_sf"/>
</dbReference>
<organism evidence="6 7">
    <name type="scientific">Cohnella pontilimi</name>
    <dbReference type="NCBI Taxonomy" id="2564100"/>
    <lineage>
        <taxon>Bacteria</taxon>
        <taxon>Bacillati</taxon>
        <taxon>Bacillota</taxon>
        <taxon>Bacilli</taxon>
        <taxon>Bacillales</taxon>
        <taxon>Paenibacillaceae</taxon>
        <taxon>Cohnella</taxon>
    </lineage>
</organism>
<dbReference type="GO" id="GO:0034599">
    <property type="term" value="P:cellular response to oxidative stress"/>
    <property type="evidence" value="ECO:0007669"/>
    <property type="project" value="TreeGrafter"/>
</dbReference>
<evidence type="ECO:0000256" key="4">
    <source>
        <dbReference type="PIRSR" id="PIRSR000303-1"/>
    </source>
</evidence>
<reference evidence="6 7" key="1">
    <citation type="submission" date="2019-04" db="EMBL/GenBank/DDBJ databases">
        <title>Cohnella sp. nov., isolated from soil.</title>
        <authorList>
            <person name="Kim W."/>
        </authorList>
    </citation>
    <scope>NUCLEOTIDE SEQUENCE [LARGE SCALE GENOMIC DNA]</scope>
    <source>
        <strain evidence="6 7">CAU 1483</strain>
    </source>
</reference>
<protein>
    <recommendedName>
        <fullName evidence="5">Glutathione peroxidase</fullName>
    </recommendedName>
</protein>
<dbReference type="PANTHER" id="PTHR11592:SF78">
    <property type="entry name" value="GLUTATHIONE PEROXIDASE"/>
    <property type="match status" value="1"/>
</dbReference>
<evidence type="ECO:0000256" key="3">
    <source>
        <dbReference type="ARBA" id="ARBA00023002"/>
    </source>
</evidence>
<accession>A0A4U0FCP6</accession>
<comment type="similarity">
    <text evidence="1 5">Belongs to the glutathione peroxidase family.</text>
</comment>
<dbReference type="PRINTS" id="PR01011">
    <property type="entry name" value="GLUTPROXDASE"/>
</dbReference>